<keyword evidence="1" id="KW-0175">Coiled coil</keyword>
<proteinExistence type="predicted"/>
<feature type="domain" description="TraI-like middle" evidence="5">
    <location>
        <begin position="254"/>
        <end position="317"/>
    </location>
</feature>
<dbReference type="Pfam" id="PF03432">
    <property type="entry name" value="Relaxase"/>
    <property type="match status" value="1"/>
</dbReference>
<dbReference type="AlphaFoldDB" id="A0A7Y9FSR8"/>
<keyword evidence="7" id="KW-1185">Reference proteome</keyword>
<evidence type="ECO:0000313" key="7">
    <source>
        <dbReference type="Proteomes" id="UP000517753"/>
    </source>
</evidence>
<feature type="region of interest" description="Disordered" evidence="2">
    <location>
        <begin position="685"/>
        <end position="704"/>
    </location>
</feature>
<feature type="compositionally biased region" description="Basic and acidic residues" evidence="2">
    <location>
        <begin position="720"/>
        <end position="737"/>
    </location>
</feature>
<evidence type="ECO:0000313" key="6">
    <source>
        <dbReference type="EMBL" id="NYD91606.1"/>
    </source>
</evidence>
<dbReference type="Pfam" id="PF18821">
    <property type="entry name" value="LPD7"/>
    <property type="match status" value="1"/>
</dbReference>
<dbReference type="Proteomes" id="UP000517753">
    <property type="component" value="Unassembled WGS sequence"/>
</dbReference>
<evidence type="ECO:0000259" key="5">
    <source>
        <dbReference type="Pfam" id="PF22863"/>
    </source>
</evidence>
<comment type="caution">
    <text evidence="6">The sequence shown here is derived from an EMBL/GenBank/DDBJ whole genome shotgun (WGS) entry which is preliminary data.</text>
</comment>
<feature type="domain" description="Large polyvalent protein-associated" evidence="4">
    <location>
        <begin position="452"/>
        <end position="523"/>
    </location>
</feature>
<gene>
    <name evidence="6" type="ORF">HD841_003422</name>
</gene>
<dbReference type="Pfam" id="PF22863">
    <property type="entry name" value="TraI_middle"/>
    <property type="match status" value="1"/>
</dbReference>
<sequence>MIVKLIRMARNKGRLDGLRNNVFALTRYVTDADPWAMAMTDREQVRSLAEYLVHAKAHGIEPGEKAGHIGGRNLLTSDLPEQQVEMLAIASSAPRVEYPVVHIIVSWQAGENPTPAQLEDTVDIVLATTGLSKCLALFAEHTNTAHRHLHIAAVRVDPASGRAAGSEWLIEDLHQAIAILEERHRWAAEPNALYYASNGAVFDAHVRRFRTGTRGEKAVDPASEVMVRDASGRFIANRDWNGLPTDIANARADILRARAEARSWTDFHARLEVYQIAYRAKGSGARLHLGDASAKASTVAPDLALKQLEARWGPFSQHPRDQVLGFDAYRAAHQAQLKRLRADRAAAQAALDQWAAEQLASIATAKNRLVERAIRAERDAAQKELNSAFAAAIKTCTKGRHVTAESWRAAGAPADPPPVASPSLLLPADHAQEGTWTPPAGLRAEQHRWSTRYYDAADRLVFTDDRTVIVVHRPFDAGGLDTALKLAAERWGTVRVSGSETFRKRCAERAAELGIALVDSDNKPLVDRRPVAPIKPVAALAVDAAPSRPDHRADPARQAAVERALADLARLGAIPMRRREVSGRVGANAPLEIVVEADRFDPKPQLTTAALFDEDPLIQAFLEKQRAGMLAEISHHVRQFDVPLDRKAVVDSLRGPDGLGRAAFLAFGDADFQSMLERVALERVERQRTAPHADQQRRQKDERSRAQLAMLARMFHDQSWDPREWRSGGTGLREHGRSSAASAADDELHRLEQQRRARSSGNRTR</sequence>
<feature type="compositionally biased region" description="Basic and acidic residues" evidence="2">
    <location>
        <begin position="694"/>
        <end position="704"/>
    </location>
</feature>
<feature type="domain" description="MobA/VirD2-like nuclease" evidence="3">
    <location>
        <begin position="64"/>
        <end position="186"/>
    </location>
</feature>
<evidence type="ECO:0008006" key="8">
    <source>
        <dbReference type="Google" id="ProtNLM"/>
    </source>
</evidence>
<evidence type="ECO:0000259" key="3">
    <source>
        <dbReference type="Pfam" id="PF03432"/>
    </source>
</evidence>
<dbReference type="RefSeq" id="WP_179510028.1">
    <property type="nucleotide sequence ID" value="NZ_JACCBY010000006.1"/>
</dbReference>
<name>A0A7Y9FSR8_9SPHN</name>
<dbReference type="InterPro" id="IPR054462">
    <property type="entry name" value="TraI_M"/>
</dbReference>
<dbReference type="EMBL" id="JACCBY010000006">
    <property type="protein sequence ID" value="NYD91606.1"/>
    <property type="molecule type" value="Genomic_DNA"/>
</dbReference>
<dbReference type="InterPro" id="IPR040677">
    <property type="entry name" value="LPD7"/>
</dbReference>
<protein>
    <recommendedName>
        <fullName evidence="8">Large polyvalent protein-associated domain-containing protein</fullName>
    </recommendedName>
</protein>
<reference evidence="6 7" key="1">
    <citation type="submission" date="2020-07" db="EMBL/GenBank/DDBJ databases">
        <authorList>
            <person name="Partida-Martinez L."/>
            <person name="Huntemann M."/>
            <person name="Clum A."/>
            <person name="Wang J."/>
            <person name="Palaniappan K."/>
            <person name="Ritter S."/>
            <person name="Chen I.-M."/>
            <person name="Stamatis D."/>
            <person name="Reddy T."/>
            <person name="O'Malley R."/>
            <person name="Daum C."/>
            <person name="Shapiro N."/>
            <person name="Ivanova N."/>
            <person name="Kyrpides N."/>
            <person name="Woyke T."/>
        </authorList>
    </citation>
    <scope>NUCLEOTIDE SEQUENCE [LARGE SCALE GENOMIC DNA]</scope>
    <source>
        <strain evidence="6 7">AS2.3</strain>
    </source>
</reference>
<feature type="coiled-coil region" evidence="1">
    <location>
        <begin position="330"/>
        <end position="386"/>
    </location>
</feature>
<feature type="region of interest" description="Disordered" evidence="2">
    <location>
        <begin position="720"/>
        <end position="765"/>
    </location>
</feature>
<evidence type="ECO:0000259" key="4">
    <source>
        <dbReference type="Pfam" id="PF18821"/>
    </source>
</evidence>
<evidence type="ECO:0000256" key="2">
    <source>
        <dbReference type="SAM" id="MobiDB-lite"/>
    </source>
</evidence>
<dbReference type="InterPro" id="IPR005094">
    <property type="entry name" value="Endonuclease_MobA/VirD2"/>
</dbReference>
<evidence type="ECO:0000256" key="1">
    <source>
        <dbReference type="SAM" id="Coils"/>
    </source>
</evidence>
<reference evidence="6 7" key="2">
    <citation type="submission" date="2020-08" db="EMBL/GenBank/DDBJ databases">
        <title>The Agave Microbiome: Exploring the role of microbial communities in plant adaptations to desert environments.</title>
        <authorList>
            <person name="Partida-Martinez L.P."/>
        </authorList>
    </citation>
    <scope>NUCLEOTIDE SEQUENCE [LARGE SCALE GENOMIC DNA]</scope>
    <source>
        <strain evidence="6 7">AS2.3</strain>
    </source>
</reference>
<organism evidence="6 7">
    <name type="scientific">Sphingomonas melonis</name>
    <dbReference type="NCBI Taxonomy" id="152682"/>
    <lineage>
        <taxon>Bacteria</taxon>
        <taxon>Pseudomonadati</taxon>
        <taxon>Pseudomonadota</taxon>
        <taxon>Alphaproteobacteria</taxon>
        <taxon>Sphingomonadales</taxon>
        <taxon>Sphingomonadaceae</taxon>
        <taxon>Sphingomonas</taxon>
    </lineage>
</organism>
<feature type="compositionally biased region" description="Basic and acidic residues" evidence="2">
    <location>
        <begin position="746"/>
        <end position="755"/>
    </location>
</feature>
<accession>A0A7Y9FSR8</accession>